<evidence type="ECO:0000313" key="2">
    <source>
        <dbReference type="Proteomes" id="UP001162131"/>
    </source>
</evidence>
<proteinExistence type="predicted"/>
<dbReference type="InterPro" id="IPR036397">
    <property type="entry name" value="RNaseH_sf"/>
</dbReference>
<accession>A0AAU9IE26</accession>
<comment type="caution">
    <text evidence="1">The sequence shown here is derived from an EMBL/GenBank/DDBJ whole genome shotgun (WGS) entry which is preliminary data.</text>
</comment>
<dbReference type="EMBL" id="CAJZBQ010000011">
    <property type="protein sequence ID" value="CAG9313654.1"/>
    <property type="molecule type" value="Genomic_DNA"/>
</dbReference>
<dbReference type="GO" id="GO:0003676">
    <property type="term" value="F:nucleic acid binding"/>
    <property type="evidence" value="ECO:0007669"/>
    <property type="project" value="InterPro"/>
</dbReference>
<evidence type="ECO:0008006" key="3">
    <source>
        <dbReference type="Google" id="ProtNLM"/>
    </source>
</evidence>
<evidence type="ECO:0000313" key="1">
    <source>
        <dbReference type="EMBL" id="CAG9313654.1"/>
    </source>
</evidence>
<sequence length="103" mass="12084">MIWGRNFYRFWQNALHKEGEVCNQCPGLYQRHSPGLYWAYGDYTFVQDGATAHTARQTMEYCRENGIDVKTQSPKSPDLNPMRWSGPIWRGKWRKEGLTAKPD</sequence>
<keyword evidence="2" id="KW-1185">Reference proteome</keyword>
<reference evidence="1" key="1">
    <citation type="submission" date="2021-09" db="EMBL/GenBank/DDBJ databases">
        <authorList>
            <consortium name="AG Swart"/>
            <person name="Singh M."/>
            <person name="Singh A."/>
            <person name="Seah K."/>
            <person name="Emmerich C."/>
        </authorList>
    </citation>
    <scope>NUCLEOTIDE SEQUENCE</scope>
    <source>
        <strain evidence="1">ATCC30299</strain>
    </source>
</reference>
<dbReference type="Gene3D" id="3.30.420.10">
    <property type="entry name" value="Ribonuclease H-like superfamily/Ribonuclease H"/>
    <property type="match status" value="1"/>
</dbReference>
<organism evidence="1 2">
    <name type="scientific">Blepharisma stoltei</name>
    <dbReference type="NCBI Taxonomy" id="1481888"/>
    <lineage>
        <taxon>Eukaryota</taxon>
        <taxon>Sar</taxon>
        <taxon>Alveolata</taxon>
        <taxon>Ciliophora</taxon>
        <taxon>Postciliodesmatophora</taxon>
        <taxon>Heterotrichea</taxon>
        <taxon>Heterotrichida</taxon>
        <taxon>Blepharismidae</taxon>
        <taxon>Blepharisma</taxon>
    </lineage>
</organism>
<name>A0AAU9IE26_9CILI</name>
<dbReference type="AlphaFoldDB" id="A0AAU9IE26"/>
<protein>
    <recommendedName>
        <fullName evidence="3">Transposase</fullName>
    </recommendedName>
</protein>
<gene>
    <name evidence="1" type="ORF">BSTOLATCC_MIC10093</name>
</gene>
<dbReference type="Proteomes" id="UP001162131">
    <property type="component" value="Unassembled WGS sequence"/>
</dbReference>